<gene>
    <name evidence="9" type="ORF">Aco03nite_050960</name>
</gene>
<dbReference type="PANTHER" id="PTHR43289:SF34">
    <property type="entry name" value="SERINE_THREONINE-PROTEIN KINASE YBDM-RELATED"/>
    <property type="match status" value="1"/>
</dbReference>
<evidence type="ECO:0000256" key="6">
    <source>
        <dbReference type="SAM" id="MobiDB-lite"/>
    </source>
</evidence>
<evidence type="ECO:0000256" key="3">
    <source>
        <dbReference type="ARBA" id="ARBA00022777"/>
    </source>
</evidence>
<evidence type="ECO:0000256" key="2">
    <source>
        <dbReference type="ARBA" id="ARBA00022741"/>
    </source>
</evidence>
<accession>A0ABQ3XDV9</accession>
<feature type="domain" description="Protein kinase" evidence="8">
    <location>
        <begin position="16"/>
        <end position="271"/>
    </location>
</feature>
<dbReference type="Gene3D" id="2.60.120.560">
    <property type="entry name" value="Exo-inulinase, domain 1"/>
    <property type="match status" value="1"/>
</dbReference>
<feature type="binding site" evidence="5">
    <location>
        <position position="45"/>
    </location>
    <ligand>
        <name>ATP</name>
        <dbReference type="ChEBI" id="CHEBI:30616"/>
    </ligand>
</feature>
<evidence type="ECO:0000313" key="9">
    <source>
        <dbReference type="EMBL" id="GID56692.1"/>
    </source>
</evidence>
<dbReference type="SMART" id="SM00220">
    <property type="entry name" value="S_TKc"/>
    <property type="match status" value="1"/>
</dbReference>
<keyword evidence="10" id="KW-1185">Reference proteome</keyword>
<dbReference type="InterPro" id="IPR011009">
    <property type="entry name" value="Kinase-like_dom_sf"/>
</dbReference>
<dbReference type="InterPro" id="IPR000719">
    <property type="entry name" value="Prot_kinase_dom"/>
</dbReference>
<dbReference type="PROSITE" id="PS00108">
    <property type="entry name" value="PROTEIN_KINASE_ST"/>
    <property type="match status" value="1"/>
</dbReference>
<dbReference type="Proteomes" id="UP000612282">
    <property type="component" value="Unassembled WGS sequence"/>
</dbReference>
<reference evidence="9 10" key="1">
    <citation type="submission" date="2021-01" db="EMBL/GenBank/DDBJ databases">
        <title>Whole genome shotgun sequence of Actinoplanes couchii NBRC 106145.</title>
        <authorList>
            <person name="Komaki H."/>
            <person name="Tamura T."/>
        </authorList>
    </citation>
    <scope>NUCLEOTIDE SEQUENCE [LARGE SCALE GENOMIC DNA]</scope>
    <source>
        <strain evidence="9 10">NBRC 106145</strain>
    </source>
</reference>
<keyword evidence="1" id="KW-0808">Transferase</keyword>
<keyword evidence="3" id="KW-0418">Kinase</keyword>
<evidence type="ECO:0000256" key="7">
    <source>
        <dbReference type="SAM" id="Phobius"/>
    </source>
</evidence>
<feature type="region of interest" description="Disordered" evidence="6">
    <location>
        <begin position="271"/>
        <end position="304"/>
    </location>
</feature>
<proteinExistence type="predicted"/>
<dbReference type="CDD" id="cd14014">
    <property type="entry name" value="STKc_PknB_like"/>
    <property type="match status" value="1"/>
</dbReference>
<comment type="caution">
    <text evidence="9">The sequence shown here is derived from an EMBL/GenBank/DDBJ whole genome shotgun (WGS) entry which is preliminary data.</text>
</comment>
<name>A0ABQ3XDV9_9ACTN</name>
<keyword evidence="7" id="KW-0812">Transmembrane</keyword>
<dbReference type="PROSITE" id="PS00107">
    <property type="entry name" value="PROTEIN_KINASE_ATP"/>
    <property type="match status" value="1"/>
</dbReference>
<evidence type="ECO:0000256" key="1">
    <source>
        <dbReference type="ARBA" id="ARBA00022679"/>
    </source>
</evidence>
<sequence>MADPLRSTDPRTIGRYRTLKRLGQGGMGSVFLAEDPASGRLVAVKVIRPEFAHEPEFRARFRSEVNRARQVPPFCTAEVLDADPDHETPYLVVEYVDGPSLADVVTEQGPLTGGSLHGVAVGVGAALAAIHGAGVIHRDLKPRNVLFALGTPKVIDFGIARPLEPTSFHTRAEEVVGTLAYMAPERLDPETDRGLTPAVDVFAWGAVVTYAGTGRTPFGGDSPAVTAARILTQPPRIHDLPPYLAELVTAALEKEPGNRPTAPELLDRLLVTGGPSAPPLPPDLQRSAEAAQQSGRYQTGPRRRAGRGRLLGVVAAVTLTAVGAAIGTGTLLRPGLSPASAPTPGAGPAISGPALFDTLGREAFFGAEPEASGSCTYQKGLRVLAKPRDDVSSPAFAAEPTGMQCPDYLATVFPPSQNITVRATLANDQACAAIWFRATEADGPAGYRVKICADQVELTSNTNRVGATTIAEVKRDTSAGTAHRIGVIVDADNDQAIVSIDGAEALRGPLTEDSLVSGQVMFGSVAAPKTRSTVTFTDAELRSGTDPAVPAAPAYLTGDDAFTARTDMVYNDGRVAIFEKVEVITGKEYCDRFGLENTSPQCDVAYTTVPGRIKVTLPIAAKPQYFDFVSNPEKCTDPQTRAATCRVPFSDFAVIQDSAKDQQVHLTIKNGEVVAVAKLNLG</sequence>
<dbReference type="InterPro" id="IPR008271">
    <property type="entry name" value="Ser/Thr_kinase_AS"/>
</dbReference>
<dbReference type="EMBL" id="BOMG01000061">
    <property type="protein sequence ID" value="GID56692.1"/>
    <property type="molecule type" value="Genomic_DNA"/>
</dbReference>
<dbReference type="PROSITE" id="PS50011">
    <property type="entry name" value="PROTEIN_KINASE_DOM"/>
    <property type="match status" value="1"/>
</dbReference>
<dbReference type="Gene3D" id="1.10.510.10">
    <property type="entry name" value="Transferase(Phosphotransferase) domain 1"/>
    <property type="match status" value="1"/>
</dbReference>
<keyword evidence="2 5" id="KW-0547">Nucleotide-binding</keyword>
<keyword evidence="7" id="KW-0472">Membrane</keyword>
<organism evidence="9 10">
    <name type="scientific">Actinoplanes couchii</name>
    <dbReference type="NCBI Taxonomy" id="403638"/>
    <lineage>
        <taxon>Bacteria</taxon>
        <taxon>Bacillati</taxon>
        <taxon>Actinomycetota</taxon>
        <taxon>Actinomycetes</taxon>
        <taxon>Micromonosporales</taxon>
        <taxon>Micromonosporaceae</taxon>
        <taxon>Actinoplanes</taxon>
    </lineage>
</organism>
<evidence type="ECO:0000259" key="8">
    <source>
        <dbReference type="PROSITE" id="PS50011"/>
    </source>
</evidence>
<feature type="transmembrane region" description="Helical" evidence="7">
    <location>
        <begin position="310"/>
        <end position="332"/>
    </location>
</feature>
<evidence type="ECO:0000256" key="4">
    <source>
        <dbReference type="ARBA" id="ARBA00022840"/>
    </source>
</evidence>
<dbReference type="RefSeq" id="WP_203798578.1">
    <property type="nucleotide sequence ID" value="NZ_BAAAQE010000018.1"/>
</dbReference>
<keyword evidence="7" id="KW-1133">Transmembrane helix</keyword>
<evidence type="ECO:0000313" key="10">
    <source>
        <dbReference type="Proteomes" id="UP000612282"/>
    </source>
</evidence>
<dbReference type="Pfam" id="PF00069">
    <property type="entry name" value="Pkinase"/>
    <property type="match status" value="1"/>
</dbReference>
<keyword evidence="4 5" id="KW-0067">ATP-binding</keyword>
<dbReference type="SUPFAM" id="SSF56112">
    <property type="entry name" value="Protein kinase-like (PK-like)"/>
    <property type="match status" value="1"/>
</dbReference>
<dbReference type="PANTHER" id="PTHR43289">
    <property type="entry name" value="MITOGEN-ACTIVATED PROTEIN KINASE KINASE KINASE 20-RELATED"/>
    <property type="match status" value="1"/>
</dbReference>
<protein>
    <recommendedName>
        <fullName evidence="8">Protein kinase domain-containing protein</fullName>
    </recommendedName>
</protein>
<dbReference type="InterPro" id="IPR017441">
    <property type="entry name" value="Protein_kinase_ATP_BS"/>
</dbReference>
<evidence type="ECO:0000256" key="5">
    <source>
        <dbReference type="PROSITE-ProRule" id="PRU10141"/>
    </source>
</evidence>
<dbReference type="Gene3D" id="3.30.200.20">
    <property type="entry name" value="Phosphorylase Kinase, domain 1"/>
    <property type="match status" value="1"/>
</dbReference>